<evidence type="ECO:0000313" key="13">
    <source>
        <dbReference type="EMBL" id="GKX55943.1"/>
    </source>
</evidence>
<dbReference type="Pfam" id="PF13954">
    <property type="entry name" value="PapC_N"/>
    <property type="match status" value="1"/>
</dbReference>
<dbReference type="InterPro" id="IPR025949">
    <property type="entry name" value="PapC-like_C"/>
</dbReference>
<keyword evidence="3 9" id="KW-0813">Transport</keyword>
<dbReference type="FunFam" id="2.60.40.3110:FF:000001">
    <property type="entry name" value="Putative fimbrial outer membrane usher"/>
    <property type="match status" value="1"/>
</dbReference>
<feature type="domain" description="PapC N-terminal" evidence="12">
    <location>
        <begin position="38"/>
        <end position="181"/>
    </location>
</feature>
<keyword evidence="7 9" id="KW-0472">Membrane</keyword>
<feature type="signal peptide" evidence="10">
    <location>
        <begin position="1"/>
        <end position="31"/>
    </location>
</feature>
<comment type="subcellular location">
    <subcellularLocation>
        <location evidence="1 9">Cell outer membrane</location>
        <topology evidence="1 9">Multi-pass membrane protein</topology>
    </subcellularLocation>
</comment>
<evidence type="ECO:0000313" key="14">
    <source>
        <dbReference type="Proteomes" id="UP001058124"/>
    </source>
</evidence>
<keyword evidence="9" id="KW-1029">Fimbrium biogenesis</keyword>
<comment type="similarity">
    <text evidence="2 9">Belongs to the fimbrial export usher family.</text>
</comment>
<accession>A0AAV5N4V6</accession>
<dbReference type="EMBL" id="BRLH01000004">
    <property type="protein sequence ID" value="GKX55943.1"/>
    <property type="molecule type" value="Genomic_DNA"/>
</dbReference>
<evidence type="ECO:0000256" key="10">
    <source>
        <dbReference type="SAM" id="SignalP"/>
    </source>
</evidence>
<evidence type="ECO:0000256" key="4">
    <source>
        <dbReference type="ARBA" id="ARBA00022452"/>
    </source>
</evidence>
<dbReference type="InterPro" id="IPR037224">
    <property type="entry name" value="PapC_N_sf"/>
</dbReference>
<evidence type="ECO:0000259" key="11">
    <source>
        <dbReference type="Pfam" id="PF13953"/>
    </source>
</evidence>
<sequence length="845" mass="91637">MINKSRHPKRKKRYVFLFLPLFFLGSSSIYAAESTDITFNASFLKGVSLSQEDLSSLLKDDGGPAVSGSYFVEIYVNGSFFTNDSVEFQPNEKGEVRPCIPLPLLLQAGVFKSKIAPEQASRECLFLEQGLEGATTSFNQENLRLELSIPQASLAGTVRGYVSPDDWNEGNSALFVSYSGNYFNSQNRQGGPRNESVYFYLRDGVNLGAWQIRNSSNVRYTPDDGAKFNSAGTYLQRALPGIQSQLIAGETSTTNTIFSPFSFKGATLKSDERMLSPNQQGYAPEVRGMANTNARVSIKQSGRIIYETTVAPGPFVINDLYPTLNSGDLTVEVTESDGQIYSFIVPFSSVTNSLRPGLSKYSVTLGKTDSAYVNAENTNFAEVTYERGINNALTVNGGLQAADNHYYSAATGAVVATSWGAFGVGGSFSQAKTADGSRQGWQLDTQYSKTFSATETTVSMAGYRYSSDGYRTLSDSLSYGSTPYYVDDDRVTTRSTSYQQRQRLEVSLSQNLSGYGSVFANALWQDYYDSRSSNRQYQVGYQNSLGKVSYSITAARQMSTADSGRKEYDDVVTLSFRVPLGTRTSLSSHVSHYGKGGTNATAGVSGTLGEGNDYSYGVNVAYDANNSANSISGNLNHQNSFGNWGVGYSHSDVSRTYSATAQGAVVVHGGGVTLGPYLGDTFGIIEVPNGKGVQVTNVSGLELNGSGYAIIPSLVPYRYNHITLDPKGIGNSVELEETQKRVAPYAGAIPMMTFKTRTGYSVLIESLTDDGRPLPIGLDVYDESDASIGIIGPGSRVYGRVARLAGELYVKPYGKSEKCTIRYEIDEKEKDEILIQLLSPCVAVR</sequence>
<feature type="chain" id="PRO_5043921483" evidence="10">
    <location>
        <begin position="32"/>
        <end position="845"/>
    </location>
</feature>
<comment type="caution">
    <text evidence="13">The sequence shown here is derived from an EMBL/GenBank/DDBJ whole genome shotgun (WGS) entry which is preliminary data.</text>
</comment>
<dbReference type="Pfam" id="PF00577">
    <property type="entry name" value="Usher"/>
    <property type="match status" value="1"/>
</dbReference>
<dbReference type="InterPro" id="IPR042186">
    <property type="entry name" value="FimD_plug_dom"/>
</dbReference>
<keyword evidence="5 9" id="KW-0812">Transmembrane</keyword>
<dbReference type="SUPFAM" id="SSF141729">
    <property type="entry name" value="FimD N-terminal domain-like"/>
    <property type="match status" value="1"/>
</dbReference>
<name>A0AAV5N4V6_9GAMM</name>
<reference evidence="13" key="1">
    <citation type="submission" date="2022-06" db="EMBL/GenBank/DDBJ databases">
        <title>Draft genome sequences of Leminorella grimontii str. JCM5902.</title>
        <authorList>
            <person name="Wakabayashi Y."/>
            <person name="Kojima K."/>
        </authorList>
    </citation>
    <scope>NUCLEOTIDE SEQUENCE</scope>
    <source>
        <strain evidence="13">JCM 5902</strain>
    </source>
</reference>
<keyword evidence="8 9" id="KW-0998">Cell outer membrane</keyword>
<organism evidence="13 14">
    <name type="scientific">Leminorella grimontii</name>
    <dbReference type="NCBI Taxonomy" id="82981"/>
    <lineage>
        <taxon>Bacteria</taxon>
        <taxon>Pseudomonadati</taxon>
        <taxon>Pseudomonadota</taxon>
        <taxon>Gammaproteobacteria</taxon>
        <taxon>Enterobacterales</taxon>
        <taxon>Budviciaceae</taxon>
        <taxon>Leminorella</taxon>
    </lineage>
</organism>
<dbReference type="InterPro" id="IPR018030">
    <property type="entry name" value="Fimbrial_membr_usher_CS"/>
</dbReference>
<dbReference type="Proteomes" id="UP001058124">
    <property type="component" value="Unassembled WGS sequence"/>
</dbReference>
<dbReference type="InterPro" id="IPR025885">
    <property type="entry name" value="PapC_N"/>
</dbReference>
<dbReference type="GO" id="GO:0015473">
    <property type="term" value="F:fimbrial usher porin activity"/>
    <property type="evidence" value="ECO:0007669"/>
    <property type="project" value="InterPro"/>
</dbReference>
<keyword evidence="4" id="KW-1134">Transmembrane beta strand</keyword>
<dbReference type="RefSeq" id="WP_051155669.1">
    <property type="nucleotide sequence ID" value="NZ_BRLH01000004.1"/>
</dbReference>
<evidence type="ECO:0000256" key="1">
    <source>
        <dbReference type="ARBA" id="ARBA00004571"/>
    </source>
</evidence>
<evidence type="ECO:0000256" key="2">
    <source>
        <dbReference type="ARBA" id="ARBA00008064"/>
    </source>
</evidence>
<evidence type="ECO:0000256" key="9">
    <source>
        <dbReference type="RuleBase" id="RU003884"/>
    </source>
</evidence>
<proteinExistence type="inferred from homology"/>
<dbReference type="PROSITE" id="PS01151">
    <property type="entry name" value="FIMBRIAL_USHER"/>
    <property type="match status" value="1"/>
</dbReference>
<evidence type="ECO:0000256" key="8">
    <source>
        <dbReference type="ARBA" id="ARBA00023237"/>
    </source>
</evidence>
<keyword evidence="6 10" id="KW-0732">Signal</keyword>
<dbReference type="Gene3D" id="2.60.40.2610">
    <property type="entry name" value="Outer membrane usher protein FimD, plug domain"/>
    <property type="match status" value="1"/>
</dbReference>
<evidence type="ECO:0000256" key="5">
    <source>
        <dbReference type="ARBA" id="ARBA00022692"/>
    </source>
</evidence>
<evidence type="ECO:0000256" key="3">
    <source>
        <dbReference type="ARBA" id="ARBA00022448"/>
    </source>
</evidence>
<dbReference type="Pfam" id="PF13953">
    <property type="entry name" value="PapC_C"/>
    <property type="match status" value="1"/>
</dbReference>
<dbReference type="PANTHER" id="PTHR30451">
    <property type="entry name" value="OUTER MEMBRANE USHER PROTEIN"/>
    <property type="match status" value="1"/>
</dbReference>
<keyword evidence="14" id="KW-1185">Reference proteome</keyword>
<dbReference type="Gene3D" id="3.10.20.410">
    <property type="match status" value="1"/>
</dbReference>
<feature type="domain" description="PapC-like C-terminal" evidence="11">
    <location>
        <begin position="767"/>
        <end position="826"/>
    </location>
</feature>
<dbReference type="Gene3D" id="2.60.40.3110">
    <property type="match status" value="1"/>
</dbReference>
<evidence type="ECO:0000256" key="6">
    <source>
        <dbReference type="ARBA" id="ARBA00022729"/>
    </source>
</evidence>
<evidence type="ECO:0000259" key="12">
    <source>
        <dbReference type="Pfam" id="PF13954"/>
    </source>
</evidence>
<evidence type="ECO:0000256" key="7">
    <source>
        <dbReference type="ARBA" id="ARBA00023136"/>
    </source>
</evidence>
<dbReference type="InterPro" id="IPR043142">
    <property type="entry name" value="PapC-like_C_sf"/>
</dbReference>
<dbReference type="GO" id="GO:0009279">
    <property type="term" value="C:cell outer membrane"/>
    <property type="evidence" value="ECO:0007669"/>
    <property type="project" value="UniProtKB-SubCell"/>
</dbReference>
<dbReference type="GO" id="GO:0009297">
    <property type="term" value="P:pilus assembly"/>
    <property type="evidence" value="ECO:0007669"/>
    <property type="project" value="InterPro"/>
</dbReference>
<gene>
    <name evidence="13" type="primary">cupA3</name>
    <name evidence="13" type="ORF">SOASR030_20550</name>
</gene>
<dbReference type="InterPro" id="IPR000015">
    <property type="entry name" value="Fimb_usher"/>
</dbReference>
<protein>
    <submittedName>
        <fullName evidence="13">Usher CupA3</fullName>
    </submittedName>
</protein>
<dbReference type="Gene3D" id="2.60.40.2070">
    <property type="match status" value="1"/>
</dbReference>
<dbReference type="PANTHER" id="PTHR30451:SF20">
    <property type="entry name" value="FIMBRIAE USHER"/>
    <property type="match status" value="1"/>
</dbReference>
<dbReference type="AlphaFoldDB" id="A0AAV5N4V6"/>